<evidence type="ECO:0008006" key="11">
    <source>
        <dbReference type="Google" id="ProtNLM"/>
    </source>
</evidence>
<keyword evidence="2" id="KW-1003">Cell membrane</keyword>
<feature type="transmembrane region" description="Helical" evidence="8">
    <location>
        <begin position="181"/>
        <end position="202"/>
    </location>
</feature>
<comment type="caution">
    <text evidence="9">The sequence shown here is derived from an EMBL/GenBank/DDBJ whole genome shotgun (WGS) entry which is preliminary data.</text>
</comment>
<dbReference type="GO" id="GO:0050909">
    <property type="term" value="P:sensory perception of taste"/>
    <property type="evidence" value="ECO:0007669"/>
    <property type="project" value="InterPro"/>
</dbReference>
<evidence type="ECO:0000313" key="10">
    <source>
        <dbReference type="Proteomes" id="UP001461498"/>
    </source>
</evidence>
<dbReference type="GO" id="GO:0007165">
    <property type="term" value="P:signal transduction"/>
    <property type="evidence" value="ECO:0007669"/>
    <property type="project" value="UniProtKB-KW"/>
</dbReference>
<organism evidence="9 10">
    <name type="scientific">Rhynocoris fuscipes</name>
    <dbReference type="NCBI Taxonomy" id="488301"/>
    <lineage>
        <taxon>Eukaryota</taxon>
        <taxon>Metazoa</taxon>
        <taxon>Ecdysozoa</taxon>
        <taxon>Arthropoda</taxon>
        <taxon>Hexapoda</taxon>
        <taxon>Insecta</taxon>
        <taxon>Pterygota</taxon>
        <taxon>Neoptera</taxon>
        <taxon>Paraneoptera</taxon>
        <taxon>Hemiptera</taxon>
        <taxon>Heteroptera</taxon>
        <taxon>Panheteroptera</taxon>
        <taxon>Cimicomorpha</taxon>
        <taxon>Reduviidae</taxon>
        <taxon>Harpactorinae</taxon>
        <taxon>Harpactorini</taxon>
        <taxon>Rhynocoris</taxon>
    </lineage>
</organism>
<feature type="transmembrane region" description="Helical" evidence="8">
    <location>
        <begin position="83"/>
        <end position="106"/>
    </location>
</feature>
<evidence type="ECO:0000256" key="6">
    <source>
        <dbReference type="ARBA" id="ARBA00023170"/>
    </source>
</evidence>
<keyword evidence="10" id="KW-1185">Reference proteome</keyword>
<dbReference type="PANTHER" id="PTHR21143">
    <property type="entry name" value="INVERTEBRATE GUSTATORY RECEPTOR"/>
    <property type="match status" value="1"/>
</dbReference>
<dbReference type="PANTHER" id="PTHR21143:SF133">
    <property type="entry name" value="GUSTATORY AND PHEROMONE RECEPTOR 32A-RELATED"/>
    <property type="match status" value="1"/>
</dbReference>
<feature type="transmembrane region" description="Helical" evidence="8">
    <location>
        <begin position="262"/>
        <end position="279"/>
    </location>
</feature>
<dbReference type="GO" id="GO:0005886">
    <property type="term" value="C:plasma membrane"/>
    <property type="evidence" value="ECO:0007669"/>
    <property type="project" value="UniProtKB-SubCell"/>
</dbReference>
<sequence>MKKHEEEDNEKRAQVHYHDTRCQSDIAGPRCRLAKVHSSFVALTVAMFSALPMSLRNLAIIRVLIPLSYTFIIGFIRSRIIRYIFWFCLVQVNIVSLQFSLILSFLTSQFNVINKILNENNCLQMLMIYNRLIKACLILNDLYSHQLLLVMFHLVISLIDNITTTMRHITDTIFNDIPIDFAIFFLFISYDFYCLLQFRAIVDNCSALSMEANSFNKRLFKILLETNREYLLKDELLQTQLLRNKKVEFTACGMFTLDYSTFHSALATCFTYLILMVQLSDRGDS</sequence>
<evidence type="ECO:0000256" key="3">
    <source>
        <dbReference type="ARBA" id="ARBA00022692"/>
    </source>
</evidence>
<keyword evidence="5 8" id="KW-0472">Membrane</keyword>
<evidence type="ECO:0000256" key="7">
    <source>
        <dbReference type="ARBA" id="ARBA00023224"/>
    </source>
</evidence>
<name>A0AAW1CZR0_9HEMI</name>
<dbReference type="GO" id="GO:0030424">
    <property type="term" value="C:axon"/>
    <property type="evidence" value="ECO:0007669"/>
    <property type="project" value="TreeGrafter"/>
</dbReference>
<keyword evidence="7" id="KW-0807">Transducer</keyword>
<dbReference type="Proteomes" id="UP001461498">
    <property type="component" value="Unassembled WGS sequence"/>
</dbReference>
<evidence type="ECO:0000256" key="2">
    <source>
        <dbReference type="ARBA" id="ARBA00022475"/>
    </source>
</evidence>
<keyword evidence="4 8" id="KW-1133">Transmembrane helix</keyword>
<evidence type="ECO:0000256" key="8">
    <source>
        <dbReference type="SAM" id="Phobius"/>
    </source>
</evidence>
<feature type="transmembrane region" description="Helical" evidence="8">
    <location>
        <begin position="33"/>
        <end position="53"/>
    </location>
</feature>
<evidence type="ECO:0000313" key="9">
    <source>
        <dbReference type="EMBL" id="KAK9503777.1"/>
    </source>
</evidence>
<gene>
    <name evidence="9" type="ORF">O3M35_010264</name>
</gene>
<comment type="subcellular location">
    <subcellularLocation>
        <location evidence="1">Cell membrane</location>
        <topology evidence="1">Multi-pass membrane protein</topology>
    </subcellularLocation>
</comment>
<reference evidence="9 10" key="1">
    <citation type="submission" date="2022-12" db="EMBL/GenBank/DDBJ databases">
        <title>Chromosome-level genome assembly of true bugs.</title>
        <authorList>
            <person name="Ma L."/>
            <person name="Li H."/>
        </authorList>
    </citation>
    <scope>NUCLEOTIDE SEQUENCE [LARGE SCALE GENOMIC DNA]</scope>
    <source>
        <strain evidence="9">Lab_2022b</strain>
    </source>
</reference>
<feature type="transmembrane region" description="Helical" evidence="8">
    <location>
        <begin position="59"/>
        <end position="76"/>
    </location>
</feature>
<feature type="transmembrane region" description="Helical" evidence="8">
    <location>
        <begin position="142"/>
        <end position="160"/>
    </location>
</feature>
<dbReference type="InterPro" id="IPR013604">
    <property type="entry name" value="7TM_chemorcpt"/>
</dbReference>
<dbReference type="GO" id="GO:0030425">
    <property type="term" value="C:dendrite"/>
    <property type="evidence" value="ECO:0007669"/>
    <property type="project" value="TreeGrafter"/>
</dbReference>
<dbReference type="EMBL" id="JAPXFL010000007">
    <property type="protein sequence ID" value="KAK9503777.1"/>
    <property type="molecule type" value="Genomic_DNA"/>
</dbReference>
<dbReference type="AlphaFoldDB" id="A0AAW1CZR0"/>
<dbReference type="GO" id="GO:0043025">
    <property type="term" value="C:neuronal cell body"/>
    <property type="evidence" value="ECO:0007669"/>
    <property type="project" value="TreeGrafter"/>
</dbReference>
<dbReference type="GO" id="GO:0007635">
    <property type="term" value="P:chemosensory behavior"/>
    <property type="evidence" value="ECO:0007669"/>
    <property type="project" value="TreeGrafter"/>
</dbReference>
<dbReference type="GO" id="GO:0008049">
    <property type="term" value="P:male courtship behavior"/>
    <property type="evidence" value="ECO:0007669"/>
    <property type="project" value="TreeGrafter"/>
</dbReference>
<evidence type="ECO:0000256" key="4">
    <source>
        <dbReference type="ARBA" id="ARBA00022989"/>
    </source>
</evidence>
<protein>
    <recommendedName>
        <fullName evidence="11">Gustatory receptor</fullName>
    </recommendedName>
</protein>
<keyword evidence="3 8" id="KW-0812">Transmembrane</keyword>
<keyword evidence="6" id="KW-0675">Receptor</keyword>
<evidence type="ECO:0000256" key="1">
    <source>
        <dbReference type="ARBA" id="ARBA00004651"/>
    </source>
</evidence>
<proteinExistence type="predicted"/>
<dbReference type="Pfam" id="PF08395">
    <property type="entry name" value="7tm_7"/>
    <property type="match status" value="1"/>
</dbReference>
<accession>A0AAW1CZR0</accession>
<evidence type="ECO:0000256" key="5">
    <source>
        <dbReference type="ARBA" id="ARBA00023136"/>
    </source>
</evidence>